<feature type="chain" id="PRO_5044758937" description="Beta-glucosidase" evidence="5">
    <location>
        <begin position="17"/>
        <end position="386"/>
    </location>
</feature>
<keyword evidence="7" id="KW-1185">Reference proteome</keyword>
<dbReference type="PRINTS" id="PR00131">
    <property type="entry name" value="GLHYDRLASE1"/>
</dbReference>
<evidence type="ECO:0000256" key="2">
    <source>
        <dbReference type="ARBA" id="ARBA00022801"/>
    </source>
</evidence>
<dbReference type="PANTHER" id="PTHR10353">
    <property type="entry name" value="GLYCOSYL HYDROLASE"/>
    <property type="match status" value="1"/>
</dbReference>
<dbReference type="AlphaFoldDB" id="A0ABD3UMB4"/>
<sequence length="386" mass="43916">MAWLHQFLLIVGVAIASSNVYVVFCEDISSTYKINEFNRGSFPSNFIFGAATASYQVEGAWNEDGKGPSIWDHLTHKYPEKIKDRSNGDVAADSYLLYKLSGGVNEKGIDYYNKLINELLANGIQPFVTLFHWDSPQALEEEYGGFLSPQIIKDYRDFAKLCFERFGDRVKFWSTFNEPWTFSSIGYDSGTLAPFRCSSWVGNNCTAGDSGTEPYIVAHHQLLAHAAVVELYRKQFQASQNGKIGIVLVSHWYIPLTESMDDRKAAERKLDFNFGWFMQPLTSGEYPESMQRLVGNRLPKFTKEQSKLVKGSLDFLGLNYYTAIYAAHNASLTSGSKFSYSTDPQVQLSFRFGIYFVDYKNKAKRYPKLSAKWFQKFLKKKAASEI</sequence>
<keyword evidence="5" id="KW-0732">Signal</keyword>
<dbReference type="PANTHER" id="PTHR10353:SF137">
    <property type="entry name" value="MYROSINASE 3-RELATED"/>
    <property type="match status" value="1"/>
</dbReference>
<keyword evidence="2" id="KW-0378">Hydrolase</keyword>
<feature type="signal peptide" evidence="5">
    <location>
        <begin position="1"/>
        <end position="16"/>
    </location>
</feature>
<dbReference type="Proteomes" id="UP001634393">
    <property type="component" value="Unassembled WGS sequence"/>
</dbReference>
<gene>
    <name evidence="6" type="ORF">ACJIZ3_012003</name>
</gene>
<evidence type="ECO:0000313" key="6">
    <source>
        <dbReference type="EMBL" id="KAL3850121.1"/>
    </source>
</evidence>
<accession>A0ABD3UMB4</accession>
<dbReference type="GO" id="GO:0016798">
    <property type="term" value="F:hydrolase activity, acting on glycosyl bonds"/>
    <property type="evidence" value="ECO:0007669"/>
    <property type="project" value="UniProtKB-KW"/>
</dbReference>
<dbReference type="Gene3D" id="3.20.20.80">
    <property type="entry name" value="Glycosidases"/>
    <property type="match status" value="2"/>
</dbReference>
<organism evidence="6 7">
    <name type="scientific">Penstemon smallii</name>
    <dbReference type="NCBI Taxonomy" id="265156"/>
    <lineage>
        <taxon>Eukaryota</taxon>
        <taxon>Viridiplantae</taxon>
        <taxon>Streptophyta</taxon>
        <taxon>Embryophyta</taxon>
        <taxon>Tracheophyta</taxon>
        <taxon>Spermatophyta</taxon>
        <taxon>Magnoliopsida</taxon>
        <taxon>eudicotyledons</taxon>
        <taxon>Gunneridae</taxon>
        <taxon>Pentapetalae</taxon>
        <taxon>asterids</taxon>
        <taxon>lamiids</taxon>
        <taxon>Lamiales</taxon>
        <taxon>Plantaginaceae</taxon>
        <taxon>Cheloneae</taxon>
        <taxon>Penstemon</taxon>
    </lineage>
</organism>
<dbReference type="SUPFAM" id="SSF51445">
    <property type="entry name" value="(Trans)glycosidases"/>
    <property type="match status" value="1"/>
</dbReference>
<evidence type="ECO:0000256" key="5">
    <source>
        <dbReference type="SAM" id="SignalP"/>
    </source>
</evidence>
<protein>
    <recommendedName>
        <fullName evidence="8">Beta-glucosidase</fullName>
    </recommendedName>
</protein>
<evidence type="ECO:0008006" key="8">
    <source>
        <dbReference type="Google" id="ProtNLM"/>
    </source>
</evidence>
<dbReference type="PROSITE" id="PS00653">
    <property type="entry name" value="GLYCOSYL_HYDROL_F1_2"/>
    <property type="match status" value="1"/>
</dbReference>
<dbReference type="InterPro" id="IPR033132">
    <property type="entry name" value="GH_1_N_CS"/>
</dbReference>
<comment type="similarity">
    <text evidence="1 4">Belongs to the glycosyl hydrolase 1 family.</text>
</comment>
<evidence type="ECO:0000256" key="3">
    <source>
        <dbReference type="ARBA" id="ARBA00023295"/>
    </source>
</evidence>
<proteinExistence type="inferred from homology"/>
<dbReference type="InterPro" id="IPR001360">
    <property type="entry name" value="Glyco_hydro_1"/>
</dbReference>
<comment type="caution">
    <text evidence="6">The sequence shown here is derived from an EMBL/GenBank/DDBJ whole genome shotgun (WGS) entry which is preliminary data.</text>
</comment>
<name>A0ABD3UMB4_9LAMI</name>
<reference evidence="6 7" key="1">
    <citation type="submission" date="2024-12" db="EMBL/GenBank/DDBJ databases">
        <title>The unique morphological basis and parallel evolutionary history of personate flowers in Penstemon.</title>
        <authorList>
            <person name="Depatie T.H."/>
            <person name="Wessinger C.A."/>
        </authorList>
    </citation>
    <scope>NUCLEOTIDE SEQUENCE [LARGE SCALE GENOMIC DNA]</scope>
    <source>
        <strain evidence="6">WTNN_2</strain>
        <tissue evidence="6">Leaf</tissue>
    </source>
</reference>
<dbReference type="Pfam" id="PF00232">
    <property type="entry name" value="Glyco_hydro_1"/>
    <property type="match status" value="2"/>
</dbReference>
<dbReference type="InterPro" id="IPR017853">
    <property type="entry name" value="GH"/>
</dbReference>
<evidence type="ECO:0000313" key="7">
    <source>
        <dbReference type="Proteomes" id="UP001634393"/>
    </source>
</evidence>
<dbReference type="EMBL" id="JBJXBP010000001">
    <property type="protein sequence ID" value="KAL3850121.1"/>
    <property type="molecule type" value="Genomic_DNA"/>
</dbReference>
<evidence type="ECO:0000256" key="1">
    <source>
        <dbReference type="ARBA" id="ARBA00010838"/>
    </source>
</evidence>
<keyword evidence="3" id="KW-0326">Glycosidase</keyword>
<evidence type="ECO:0000256" key="4">
    <source>
        <dbReference type="RuleBase" id="RU003690"/>
    </source>
</evidence>